<feature type="region of interest" description="Disordered" evidence="1">
    <location>
        <begin position="397"/>
        <end position="441"/>
    </location>
</feature>
<keyword evidence="2" id="KW-0812">Transmembrane</keyword>
<name>A0AAN6FYQ7_9PEZI</name>
<keyword evidence="2" id="KW-0472">Membrane</keyword>
<feature type="compositionally biased region" description="Basic and acidic residues" evidence="1">
    <location>
        <begin position="24"/>
        <end position="55"/>
    </location>
</feature>
<feature type="region of interest" description="Disordered" evidence="1">
    <location>
        <begin position="257"/>
        <end position="283"/>
    </location>
</feature>
<evidence type="ECO:0000313" key="4">
    <source>
        <dbReference type="Proteomes" id="UP001168146"/>
    </source>
</evidence>
<evidence type="ECO:0000256" key="2">
    <source>
        <dbReference type="SAM" id="Phobius"/>
    </source>
</evidence>
<evidence type="ECO:0000313" key="3">
    <source>
        <dbReference type="EMBL" id="KAK0326901.1"/>
    </source>
</evidence>
<evidence type="ECO:0000256" key="1">
    <source>
        <dbReference type="SAM" id="MobiDB-lite"/>
    </source>
</evidence>
<protein>
    <recommendedName>
        <fullName evidence="5">Pathway-specific nitrogen regulator</fullName>
    </recommendedName>
</protein>
<organism evidence="3 4">
    <name type="scientific">Friedmanniomyces endolithicus</name>
    <dbReference type="NCBI Taxonomy" id="329885"/>
    <lineage>
        <taxon>Eukaryota</taxon>
        <taxon>Fungi</taxon>
        <taxon>Dikarya</taxon>
        <taxon>Ascomycota</taxon>
        <taxon>Pezizomycotina</taxon>
        <taxon>Dothideomycetes</taxon>
        <taxon>Dothideomycetidae</taxon>
        <taxon>Mycosphaerellales</taxon>
        <taxon>Teratosphaeriaceae</taxon>
        <taxon>Friedmanniomyces</taxon>
    </lineage>
</organism>
<dbReference type="AlphaFoldDB" id="A0AAN6FYQ7"/>
<feature type="compositionally biased region" description="Low complexity" evidence="1">
    <location>
        <begin position="264"/>
        <end position="283"/>
    </location>
</feature>
<feature type="transmembrane region" description="Helical" evidence="2">
    <location>
        <begin position="468"/>
        <end position="490"/>
    </location>
</feature>
<accession>A0AAN6FYQ7</accession>
<gene>
    <name evidence="3" type="ORF">LTR82_001661</name>
</gene>
<evidence type="ECO:0008006" key="5">
    <source>
        <dbReference type="Google" id="ProtNLM"/>
    </source>
</evidence>
<feature type="region of interest" description="Disordered" evidence="1">
    <location>
        <begin position="1"/>
        <end position="170"/>
    </location>
</feature>
<feature type="compositionally biased region" description="Low complexity" evidence="1">
    <location>
        <begin position="141"/>
        <end position="150"/>
    </location>
</feature>
<sequence length="568" mass="62396">MARLSKTHSFAVYEDAGIPTPDSGYHDPFEDTYEDHAKREEPEHNSSEAEDERSNLHSVNEEEEEEHEQNDEALTHPGTSISSVPESTWQDQEPEEKPFVPPLIRPSFMRPESVRRMQMSSPPPFRSSPRQSSVLRHGSGRSRMGTPRSRGSPRSRRQASERNESYGGMMPDAEFPLVLLHVTLLPVVLPWSSEAVQDLLPESVRAGLQLLRSKVTETMLVRGLLIPHPGPEYEVLEERLLEGLELREERVTRCGHFRGEGGRDSAASAVSSDGDGSDSGLGSSVEGLVADEEVCLTCSSPVKTSRSGVGAGRQKWSIRVYAANGLMRAPAWAAAWNEMESVDVEILPWIADETRQLLDERAEQEALVEAQREREAFEEERLRVLFEERASWAAAQTMKHSTQTSVAQPPPLSGSDPDSNPRNEAPSGLPPSKPTTADLPQVYRPSQIPLSVLLRNYIYLLARDRRNVAIFFLGLLALWFAIAWSTPAIVVTSSMVGNETTILDLDISEAAVAGFQGAASMAGAPIGDTSQWMTQVAEDGAHEVMETTKAVLEAIAGGPGLEDVYADV</sequence>
<dbReference type="Proteomes" id="UP001168146">
    <property type="component" value="Unassembled WGS sequence"/>
</dbReference>
<feature type="compositionally biased region" description="Polar residues" evidence="1">
    <location>
        <begin position="398"/>
        <end position="407"/>
    </location>
</feature>
<proteinExistence type="predicted"/>
<dbReference type="EMBL" id="JASUXU010000003">
    <property type="protein sequence ID" value="KAK0326901.1"/>
    <property type="molecule type" value="Genomic_DNA"/>
</dbReference>
<comment type="caution">
    <text evidence="3">The sequence shown here is derived from an EMBL/GenBank/DDBJ whole genome shotgun (WGS) entry which is preliminary data.</text>
</comment>
<keyword evidence="2" id="KW-1133">Transmembrane helix</keyword>
<feature type="compositionally biased region" description="Acidic residues" evidence="1">
    <location>
        <begin position="61"/>
        <end position="71"/>
    </location>
</feature>
<reference evidence="3" key="1">
    <citation type="submission" date="2021-12" db="EMBL/GenBank/DDBJ databases">
        <title>Black yeast isolated from Biological Soil Crust.</title>
        <authorList>
            <person name="Kurbessoian T."/>
        </authorList>
    </citation>
    <scope>NUCLEOTIDE SEQUENCE</scope>
    <source>
        <strain evidence="3">CCFEE 5208</strain>
    </source>
</reference>
<feature type="compositionally biased region" description="Polar residues" evidence="1">
    <location>
        <begin position="77"/>
        <end position="91"/>
    </location>
</feature>